<comment type="caution">
    <text evidence="2">The sequence shown here is derived from an EMBL/GenBank/DDBJ whole genome shotgun (WGS) entry which is preliminary data.</text>
</comment>
<name>A0A9N7UUC4_PLEPL</name>
<feature type="compositionally biased region" description="Basic residues" evidence="1">
    <location>
        <begin position="47"/>
        <end position="56"/>
    </location>
</feature>
<evidence type="ECO:0000256" key="1">
    <source>
        <dbReference type="SAM" id="MobiDB-lite"/>
    </source>
</evidence>
<keyword evidence="3" id="KW-1185">Reference proteome</keyword>
<feature type="compositionally biased region" description="Polar residues" evidence="1">
    <location>
        <begin position="36"/>
        <end position="46"/>
    </location>
</feature>
<dbReference type="AlphaFoldDB" id="A0A9N7UUC4"/>
<feature type="compositionally biased region" description="Polar residues" evidence="1">
    <location>
        <begin position="113"/>
        <end position="124"/>
    </location>
</feature>
<evidence type="ECO:0000313" key="3">
    <source>
        <dbReference type="Proteomes" id="UP001153269"/>
    </source>
</evidence>
<gene>
    <name evidence="2" type="ORF">PLEPLA_LOCUS24593</name>
</gene>
<feature type="region of interest" description="Disordered" evidence="1">
    <location>
        <begin position="106"/>
        <end position="143"/>
    </location>
</feature>
<feature type="compositionally biased region" description="Low complexity" evidence="1">
    <location>
        <begin position="71"/>
        <end position="89"/>
    </location>
</feature>
<accession>A0A9N7UUC4</accession>
<dbReference type="Proteomes" id="UP001153269">
    <property type="component" value="Unassembled WGS sequence"/>
</dbReference>
<protein>
    <submittedName>
        <fullName evidence="2">Uncharacterized protein</fullName>
    </submittedName>
</protein>
<sequence length="143" mass="16129">MRLTDRKLERMGIMQEAQRQHILQQVLQLRVREEQPPSSISGTISSLRHHHHHHQHQSAQRRGDSQPPIPLLSSPLLSSPLFSSSPLLSPPHSLSLSSILMKWETTAHHHQRGQATGLSRTQPITGARLRPQGGQTEGQKRLK</sequence>
<reference evidence="2" key="1">
    <citation type="submission" date="2020-03" db="EMBL/GenBank/DDBJ databases">
        <authorList>
            <person name="Weist P."/>
        </authorList>
    </citation>
    <scope>NUCLEOTIDE SEQUENCE</scope>
</reference>
<evidence type="ECO:0000313" key="2">
    <source>
        <dbReference type="EMBL" id="CAB1436560.1"/>
    </source>
</evidence>
<feature type="region of interest" description="Disordered" evidence="1">
    <location>
        <begin position="33"/>
        <end position="89"/>
    </location>
</feature>
<dbReference type="EMBL" id="CADEAL010001902">
    <property type="protein sequence ID" value="CAB1436560.1"/>
    <property type="molecule type" value="Genomic_DNA"/>
</dbReference>
<organism evidence="2 3">
    <name type="scientific">Pleuronectes platessa</name>
    <name type="common">European plaice</name>
    <dbReference type="NCBI Taxonomy" id="8262"/>
    <lineage>
        <taxon>Eukaryota</taxon>
        <taxon>Metazoa</taxon>
        <taxon>Chordata</taxon>
        <taxon>Craniata</taxon>
        <taxon>Vertebrata</taxon>
        <taxon>Euteleostomi</taxon>
        <taxon>Actinopterygii</taxon>
        <taxon>Neopterygii</taxon>
        <taxon>Teleostei</taxon>
        <taxon>Neoteleostei</taxon>
        <taxon>Acanthomorphata</taxon>
        <taxon>Carangaria</taxon>
        <taxon>Pleuronectiformes</taxon>
        <taxon>Pleuronectoidei</taxon>
        <taxon>Pleuronectidae</taxon>
        <taxon>Pleuronectes</taxon>
    </lineage>
</organism>
<proteinExistence type="predicted"/>